<keyword evidence="3" id="KW-1185">Reference proteome</keyword>
<feature type="compositionally biased region" description="Low complexity" evidence="1">
    <location>
        <begin position="1"/>
        <end position="13"/>
    </location>
</feature>
<dbReference type="Proteomes" id="UP001603857">
    <property type="component" value="Unassembled WGS sequence"/>
</dbReference>
<sequence>MSSIESSSSSSESSDADTLGSNSVFSTTPSSIWSPKDVEWLAEALEQDFSGEGIDSVMVAEVKAIEHAKTMAKVMERAKAQANYEAATIHEHVSTSSGGIPDAFVGSGFLHLRVTAQEFMSAEARVVVDDMFSAETLKAFEEIYLRCVALAEYEKVTNEILACNNELIEANKKASTDNVALHGRVEKVIAKNNKLVEGRDKATLELSRLDKEFKCYMTWAQVEAARHHEHGFNHVVQQAKSFCDLKGHDFDIGMDFHKAKYMSYDDMPKDAKLDEDVEPLYVEVHQQVKGGDVEEETQAEET</sequence>
<dbReference type="EMBL" id="JBGMDY010000004">
    <property type="protein sequence ID" value="KAL2337059.1"/>
    <property type="molecule type" value="Genomic_DNA"/>
</dbReference>
<evidence type="ECO:0000313" key="2">
    <source>
        <dbReference type="EMBL" id="KAL2337059.1"/>
    </source>
</evidence>
<evidence type="ECO:0000313" key="3">
    <source>
        <dbReference type="Proteomes" id="UP001603857"/>
    </source>
</evidence>
<feature type="compositionally biased region" description="Polar residues" evidence="1">
    <location>
        <begin position="19"/>
        <end position="31"/>
    </location>
</feature>
<feature type="region of interest" description="Disordered" evidence="1">
    <location>
        <begin position="1"/>
        <end position="31"/>
    </location>
</feature>
<proteinExistence type="predicted"/>
<evidence type="ECO:0000256" key="1">
    <source>
        <dbReference type="SAM" id="MobiDB-lite"/>
    </source>
</evidence>
<accession>A0ABD1MMN7</accession>
<gene>
    <name evidence="2" type="ORF">Fmac_011505</name>
</gene>
<comment type="caution">
    <text evidence="2">The sequence shown here is derived from an EMBL/GenBank/DDBJ whole genome shotgun (WGS) entry which is preliminary data.</text>
</comment>
<name>A0ABD1MMN7_9FABA</name>
<dbReference type="AlphaFoldDB" id="A0ABD1MMN7"/>
<protein>
    <submittedName>
        <fullName evidence="2">Uncharacterized protein</fullName>
    </submittedName>
</protein>
<organism evidence="2 3">
    <name type="scientific">Flemingia macrophylla</name>
    <dbReference type="NCBI Taxonomy" id="520843"/>
    <lineage>
        <taxon>Eukaryota</taxon>
        <taxon>Viridiplantae</taxon>
        <taxon>Streptophyta</taxon>
        <taxon>Embryophyta</taxon>
        <taxon>Tracheophyta</taxon>
        <taxon>Spermatophyta</taxon>
        <taxon>Magnoliopsida</taxon>
        <taxon>eudicotyledons</taxon>
        <taxon>Gunneridae</taxon>
        <taxon>Pentapetalae</taxon>
        <taxon>rosids</taxon>
        <taxon>fabids</taxon>
        <taxon>Fabales</taxon>
        <taxon>Fabaceae</taxon>
        <taxon>Papilionoideae</taxon>
        <taxon>50 kb inversion clade</taxon>
        <taxon>NPAAA clade</taxon>
        <taxon>indigoferoid/millettioid clade</taxon>
        <taxon>Phaseoleae</taxon>
        <taxon>Flemingia</taxon>
    </lineage>
</organism>
<reference evidence="2 3" key="1">
    <citation type="submission" date="2024-08" db="EMBL/GenBank/DDBJ databases">
        <title>Insights into the chromosomal genome structure of Flemingia macrophylla.</title>
        <authorList>
            <person name="Ding Y."/>
            <person name="Zhao Y."/>
            <person name="Bi W."/>
            <person name="Wu M."/>
            <person name="Zhao G."/>
            <person name="Gong Y."/>
            <person name="Li W."/>
            <person name="Zhang P."/>
        </authorList>
    </citation>
    <scope>NUCLEOTIDE SEQUENCE [LARGE SCALE GENOMIC DNA]</scope>
    <source>
        <strain evidence="2">DYQJB</strain>
        <tissue evidence="2">Leaf</tissue>
    </source>
</reference>